<organism evidence="2 3">
    <name type="scientific">Gulosibacter molinativorax</name>
    <dbReference type="NCBI Taxonomy" id="256821"/>
    <lineage>
        <taxon>Bacteria</taxon>
        <taxon>Bacillati</taxon>
        <taxon>Actinomycetota</taxon>
        <taxon>Actinomycetes</taxon>
        <taxon>Micrococcales</taxon>
        <taxon>Microbacteriaceae</taxon>
        <taxon>Gulosibacter</taxon>
    </lineage>
</organism>
<reference evidence="2" key="1">
    <citation type="submission" date="2018-03" db="EMBL/GenBank/DDBJ databases">
        <authorList>
            <person name="Nunes O.C."/>
            <person name="Lopes A.R."/>
            <person name="Froufe H."/>
            <person name="Munoz-Merida A."/>
            <person name="Barroso C."/>
            <person name="Egas C."/>
        </authorList>
    </citation>
    <scope>NUCLEOTIDE SEQUENCE</scope>
    <source>
        <strain evidence="2">ON4</strain>
    </source>
</reference>
<gene>
    <name evidence="2" type="ORF">C7K25_15630</name>
</gene>
<dbReference type="RefSeq" id="WP_051267431.1">
    <property type="nucleotide sequence ID" value="NZ_CP028426.1"/>
</dbReference>
<protein>
    <recommendedName>
        <fullName evidence="4">Holin</fullName>
    </recommendedName>
</protein>
<dbReference type="EMBL" id="PXVD01000049">
    <property type="protein sequence ID" value="MDJ1372766.1"/>
    <property type="molecule type" value="Genomic_DNA"/>
</dbReference>
<reference evidence="2" key="2">
    <citation type="journal article" date="2022" name="Sci. Rep.">
        <title>In silico prediction of the enzymes involved in the degradation of the herbicide molinate by Gulosibacter molinativorax ON4T.</title>
        <authorList>
            <person name="Lopes A.R."/>
            <person name="Bunin E."/>
            <person name="Viana A.T."/>
            <person name="Froufe H."/>
            <person name="Munoz-Merida A."/>
            <person name="Pinho D."/>
            <person name="Figueiredo J."/>
            <person name="Barroso C."/>
            <person name="Vaz-Moreira I."/>
            <person name="Bellanger X."/>
            <person name="Egas C."/>
            <person name="Nunes O.C."/>
        </authorList>
    </citation>
    <scope>NUCLEOTIDE SEQUENCE</scope>
    <source>
        <strain evidence="2">ON4</strain>
    </source>
</reference>
<keyword evidence="1" id="KW-0812">Transmembrane</keyword>
<keyword evidence="1" id="KW-0472">Membrane</keyword>
<evidence type="ECO:0000313" key="2">
    <source>
        <dbReference type="EMBL" id="MDJ1372766.1"/>
    </source>
</evidence>
<dbReference type="Pfam" id="PF16945">
    <property type="entry name" value="Phage_r1t_holin"/>
    <property type="match status" value="1"/>
</dbReference>
<feature type="transmembrane region" description="Helical" evidence="1">
    <location>
        <begin position="50"/>
        <end position="67"/>
    </location>
</feature>
<keyword evidence="1" id="KW-1133">Transmembrane helix</keyword>
<comment type="caution">
    <text evidence="2">The sequence shown here is derived from an EMBL/GenBank/DDBJ whole genome shotgun (WGS) entry which is preliminary data.</text>
</comment>
<name>A0ABT7CEM1_9MICO</name>
<evidence type="ECO:0000313" key="3">
    <source>
        <dbReference type="Proteomes" id="UP001170379"/>
    </source>
</evidence>
<keyword evidence="3" id="KW-1185">Reference proteome</keyword>
<evidence type="ECO:0000256" key="1">
    <source>
        <dbReference type="SAM" id="Phobius"/>
    </source>
</evidence>
<sequence>MKIFSKDFLRGAIDRAIKTAAQVLLAVLLTSAGSDLVPTAGILEIDWLGGLSITALAVVISLLTSISDPESTAQSARSLPSH</sequence>
<dbReference type="InterPro" id="IPR020109">
    <property type="entry name" value="Holin_r1t"/>
</dbReference>
<evidence type="ECO:0008006" key="4">
    <source>
        <dbReference type="Google" id="ProtNLM"/>
    </source>
</evidence>
<dbReference type="Proteomes" id="UP001170379">
    <property type="component" value="Unassembled WGS sequence"/>
</dbReference>
<accession>A0ABT7CEM1</accession>
<proteinExistence type="predicted"/>